<sequence>MTASLTKSAQFLDVTQGKTIFMKRDVLFIHGWWASDWVWSQVADQFLSAGFNAHVVTLPGPESDRSRFSDNLEYALEAARSLGNPILVGHSAGGLLAMKMCETINPPACIAITPAAPAGVMPRPSWLLLRFLVAALPSIAFGREFLPRSLLRQIDLNLLSAAEQDDILEKMRPVSASQVRMIAPSLIGVDRSRIHTPLLIVGASEDRLTPAAQTRAIARRYGADYREYPNAAHYILREPAWSDMTSDVIDWLNEQQTGSLQQLQAQ</sequence>
<keyword evidence="3" id="KW-1185">Reference proteome</keyword>
<dbReference type="PANTHER" id="PTHR42886">
    <property type="entry name" value="RE40534P-RELATED"/>
    <property type="match status" value="1"/>
</dbReference>
<evidence type="ECO:0000259" key="1">
    <source>
        <dbReference type="Pfam" id="PF12697"/>
    </source>
</evidence>
<protein>
    <submittedName>
        <fullName evidence="2">Alpha/beta hydrolase</fullName>
    </submittedName>
</protein>
<proteinExistence type="predicted"/>
<reference evidence="2 3" key="1">
    <citation type="submission" date="2024-09" db="EMBL/GenBank/DDBJ databases">
        <authorList>
            <person name="Sun Q."/>
            <person name="Mori K."/>
        </authorList>
    </citation>
    <scope>NUCLEOTIDE SEQUENCE [LARGE SCALE GENOMIC DNA]</scope>
    <source>
        <strain evidence="2 3">CECT 9424</strain>
    </source>
</reference>
<dbReference type="SUPFAM" id="SSF53474">
    <property type="entry name" value="alpha/beta-Hydrolases"/>
    <property type="match status" value="1"/>
</dbReference>
<name>A0ABV5HXD3_9RHOB</name>
<evidence type="ECO:0000313" key="3">
    <source>
        <dbReference type="Proteomes" id="UP001589670"/>
    </source>
</evidence>
<feature type="domain" description="AB hydrolase-1" evidence="1">
    <location>
        <begin position="26"/>
        <end position="240"/>
    </location>
</feature>
<dbReference type="Proteomes" id="UP001589670">
    <property type="component" value="Unassembled WGS sequence"/>
</dbReference>
<evidence type="ECO:0000313" key="2">
    <source>
        <dbReference type="EMBL" id="MFB9148511.1"/>
    </source>
</evidence>
<dbReference type="GO" id="GO:0016787">
    <property type="term" value="F:hydrolase activity"/>
    <property type="evidence" value="ECO:0007669"/>
    <property type="project" value="UniProtKB-KW"/>
</dbReference>
<dbReference type="InterPro" id="IPR029058">
    <property type="entry name" value="AB_hydrolase_fold"/>
</dbReference>
<dbReference type="Gene3D" id="3.40.50.1820">
    <property type="entry name" value="alpha/beta hydrolase"/>
    <property type="match status" value="1"/>
</dbReference>
<keyword evidence="2" id="KW-0378">Hydrolase</keyword>
<dbReference type="PANTHER" id="PTHR42886:SF29">
    <property type="entry name" value="PUMMELIG, ISOFORM A"/>
    <property type="match status" value="1"/>
</dbReference>
<gene>
    <name evidence="2" type="ORF">ACFFU4_01945</name>
</gene>
<accession>A0ABV5HXD3</accession>
<organism evidence="2 3">
    <name type="scientific">Roseovarius ramblicola</name>
    <dbReference type="NCBI Taxonomy" id="2022336"/>
    <lineage>
        <taxon>Bacteria</taxon>
        <taxon>Pseudomonadati</taxon>
        <taxon>Pseudomonadota</taxon>
        <taxon>Alphaproteobacteria</taxon>
        <taxon>Rhodobacterales</taxon>
        <taxon>Roseobacteraceae</taxon>
        <taxon>Roseovarius</taxon>
    </lineage>
</organism>
<dbReference type="Pfam" id="PF12697">
    <property type="entry name" value="Abhydrolase_6"/>
    <property type="match status" value="1"/>
</dbReference>
<dbReference type="RefSeq" id="WP_377066504.1">
    <property type="nucleotide sequence ID" value="NZ_JBHMEC010000003.1"/>
</dbReference>
<dbReference type="EMBL" id="JBHMEC010000003">
    <property type="protein sequence ID" value="MFB9148511.1"/>
    <property type="molecule type" value="Genomic_DNA"/>
</dbReference>
<dbReference type="InterPro" id="IPR000073">
    <property type="entry name" value="AB_hydrolase_1"/>
</dbReference>
<comment type="caution">
    <text evidence="2">The sequence shown here is derived from an EMBL/GenBank/DDBJ whole genome shotgun (WGS) entry which is preliminary data.</text>
</comment>